<organism evidence="2 3">
    <name type="scientific">Terracoccus luteus</name>
    <dbReference type="NCBI Taxonomy" id="53356"/>
    <lineage>
        <taxon>Bacteria</taxon>
        <taxon>Bacillati</taxon>
        <taxon>Actinomycetota</taxon>
        <taxon>Actinomycetes</taxon>
        <taxon>Micrococcales</taxon>
        <taxon>Intrasporangiaceae</taxon>
        <taxon>Terracoccus</taxon>
    </lineage>
</organism>
<gene>
    <name evidence="2" type="ORF">FHW14_001768</name>
</gene>
<name>A0A839PV37_9MICO</name>
<evidence type="ECO:0000313" key="2">
    <source>
        <dbReference type="EMBL" id="MBB2986614.1"/>
    </source>
</evidence>
<feature type="domain" description="DnaJ homologue subfamily C member 28 conserved" evidence="1">
    <location>
        <begin position="12"/>
        <end position="74"/>
    </location>
</feature>
<sequence>MSAGSPWYETAVERQIREAQERGDFDDLPGAGKPLDLGDLDDPDWWVKRMARREQLDLGAALPGALGLRKEAAGYPESLLDLNREAQVREVLVDYNRRVIEDRRRPVVGNLPPTLARIIDVDEMVDRWRVLHDERVAAARERAAAAAAERQAADEAARTARRDARWWRRLTRRVR</sequence>
<evidence type="ECO:0000313" key="3">
    <source>
        <dbReference type="Proteomes" id="UP000590811"/>
    </source>
</evidence>
<dbReference type="Proteomes" id="UP000590811">
    <property type="component" value="Unassembled WGS sequence"/>
</dbReference>
<dbReference type="EMBL" id="JACHVT010000003">
    <property type="protein sequence ID" value="MBB2986614.1"/>
    <property type="molecule type" value="Genomic_DNA"/>
</dbReference>
<protein>
    <recommendedName>
        <fullName evidence="1">DnaJ homologue subfamily C member 28 conserved domain-containing protein</fullName>
    </recommendedName>
</protein>
<dbReference type="InterPro" id="IPR018961">
    <property type="entry name" value="DnaJ_homolog_subfam-C_membr-28"/>
</dbReference>
<reference evidence="2 3" key="1">
    <citation type="submission" date="2020-08" db="EMBL/GenBank/DDBJ databases">
        <title>Genomic Encyclopedia of Type Strains, Phase IV (KMG-V): Genome sequencing to study the core and pangenomes of soil and plant-associated prokaryotes.</title>
        <authorList>
            <person name="Whitman W."/>
        </authorList>
    </citation>
    <scope>NUCLEOTIDE SEQUENCE [LARGE SCALE GENOMIC DNA]</scope>
    <source>
        <strain evidence="2 3">B3ACCR2</strain>
    </source>
</reference>
<dbReference type="RefSeq" id="WP_184509738.1">
    <property type="nucleotide sequence ID" value="NZ_JACHVT010000003.1"/>
</dbReference>
<dbReference type="Pfam" id="PF09350">
    <property type="entry name" value="DJC28_CD"/>
    <property type="match status" value="1"/>
</dbReference>
<dbReference type="AlphaFoldDB" id="A0A839PV37"/>
<evidence type="ECO:0000259" key="1">
    <source>
        <dbReference type="Pfam" id="PF09350"/>
    </source>
</evidence>
<proteinExistence type="predicted"/>
<comment type="caution">
    <text evidence="2">The sequence shown here is derived from an EMBL/GenBank/DDBJ whole genome shotgun (WGS) entry which is preliminary data.</text>
</comment>
<accession>A0A839PV37</accession>